<name>A0A2D2Q1G3_PARLV</name>
<evidence type="ECO:0000256" key="7">
    <source>
        <dbReference type="HAMAP-Rule" id="MF_01161"/>
    </source>
</evidence>
<keyword evidence="2 7" id="KW-0436">Ligase</keyword>
<evidence type="ECO:0000256" key="5">
    <source>
        <dbReference type="ARBA" id="ARBA00022840"/>
    </source>
</evidence>
<proteinExistence type="inferred from homology"/>
<dbReference type="Pfam" id="PF09179">
    <property type="entry name" value="TilS"/>
    <property type="match status" value="1"/>
</dbReference>
<evidence type="ECO:0000313" key="10">
    <source>
        <dbReference type="EMBL" id="ATS18344.1"/>
    </source>
</evidence>
<dbReference type="InterPro" id="IPR012795">
    <property type="entry name" value="tRNA_Ile_lys_synt_N"/>
</dbReference>
<dbReference type="CDD" id="cd01992">
    <property type="entry name" value="TilS_N"/>
    <property type="match status" value="1"/>
</dbReference>
<dbReference type="InterPro" id="IPR015262">
    <property type="entry name" value="tRNA_Ile_lys_synt_subst-bd"/>
</dbReference>
<keyword evidence="4 7" id="KW-0547">Nucleotide-binding</keyword>
<gene>
    <name evidence="7" type="primary">tilS</name>
    <name evidence="10" type="ORF">BRW62_05780</name>
</gene>
<dbReference type="EC" id="6.3.4.19" evidence="7"/>
<comment type="catalytic activity">
    <reaction evidence="6 7">
        <text>cytidine(34) in tRNA(Ile2) + L-lysine + ATP = lysidine(34) in tRNA(Ile2) + AMP + diphosphate + H(+)</text>
        <dbReference type="Rhea" id="RHEA:43744"/>
        <dbReference type="Rhea" id="RHEA-COMP:10625"/>
        <dbReference type="Rhea" id="RHEA-COMP:10670"/>
        <dbReference type="ChEBI" id="CHEBI:15378"/>
        <dbReference type="ChEBI" id="CHEBI:30616"/>
        <dbReference type="ChEBI" id="CHEBI:32551"/>
        <dbReference type="ChEBI" id="CHEBI:33019"/>
        <dbReference type="ChEBI" id="CHEBI:82748"/>
        <dbReference type="ChEBI" id="CHEBI:83665"/>
        <dbReference type="ChEBI" id="CHEBI:456215"/>
        <dbReference type="EC" id="6.3.4.19"/>
    </reaction>
</comment>
<comment type="similarity">
    <text evidence="7">Belongs to the tRNA(Ile)-lysidine synthase family.</text>
</comment>
<dbReference type="OrthoDB" id="9807403at2"/>
<dbReference type="AlphaFoldDB" id="A0A2D2Q1G3"/>
<feature type="domain" description="tRNA(Ile)-lysidine synthase substrate-binding" evidence="9">
    <location>
        <begin position="251"/>
        <end position="316"/>
    </location>
</feature>
<dbReference type="InterPro" id="IPR011063">
    <property type="entry name" value="TilS/TtcA_N"/>
</dbReference>
<evidence type="ECO:0000256" key="4">
    <source>
        <dbReference type="ARBA" id="ARBA00022741"/>
    </source>
</evidence>
<evidence type="ECO:0000256" key="1">
    <source>
        <dbReference type="ARBA" id="ARBA00022490"/>
    </source>
</evidence>
<dbReference type="InterPro" id="IPR012094">
    <property type="entry name" value="tRNA_Ile_lys_synt"/>
</dbReference>
<feature type="binding site" evidence="7">
    <location>
        <begin position="30"/>
        <end position="35"/>
    </location>
    <ligand>
        <name>ATP</name>
        <dbReference type="ChEBI" id="CHEBI:30616"/>
    </ligand>
</feature>
<evidence type="ECO:0000259" key="8">
    <source>
        <dbReference type="Pfam" id="PF01171"/>
    </source>
</evidence>
<protein>
    <recommendedName>
        <fullName evidence="7">tRNA(Ile)-lysidine synthase</fullName>
        <ecNumber evidence="7">6.3.4.19</ecNumber>
    </recommendedName>
    <alternativeName>
        <fullName evidence="7">tRNA(Ile)-2-lysyl-cytidine synthase</fullName>
    </alternativeName>
    <alternativeName>
        <fullName evidence="7">tRNA(Ile)-lysidine synthetase</fullName>
    </alternativeName>
</protein>
<feature type="domain" description="tRNA(Ile)-lysidine/2-thiocytidine synthase N-terminal" evidence="8">
    <location>
        <begin position="25"/>
        <end position="200"/>
    </location>
</feature>
<dbReference type="EMBL" id="CP018092">
    <property type="protein sequence ID" value="ATS18344.1"/>
    <property type="molecule type" value="Genomic_DNA"/>
</dbReference>
<reference evidence="10 11" key="1">
    <citation type="submission" date="2016-11" db="EMBL/GenBank/DDBJ databases">
        <title>Complete genome sequence of thermophilic cyanobacteria strain Synechococcus sp. PCC6715.</title>
        <authorList>
            <person name="Tang J."/>
            <person name="Daroch M."/>
            <person name="Liang Y."/>
            <person name="Jiang D."/>
            <person name="Shah M."/>
        </authorList>
    </citation>
    <scope>NUCLEOTIDE SEQUENCE [LARGE SCALE GENOMIC DNA]</scope>
    <source>
        <strain evidence="10 11">PCC 6715</strain>
    </source>
</reference>
<dbReference type="Gene3D" id="3.40.50.620">
    <property type="entry name" value="HUPs"/>
    <property type="match status" value="1"/>
</dbReference>
<keyword evidence="1 7" id="KW-0963">Cytoplasm</keyword>
<evidence type="ECO:0000259" key="9">
    <source>
        <dbReference type="Pfam" id="PF09179"/>
    </source>
</evidence>
<keyword evidence="5 7" id="KW-0067">ATP-binding</keyword>
<dbReference type="PANTHER" id="PTHR43033">
    <property type="entry name" value="TRNA(ILE)-LYSIDINE SYNTHASE-RELATED"/>
    <property type="match status" value="1"/>
</dbReference>
<dbReference type="SUPFAM" id="SSF52402">
    <property type="entry name" value="Adenine nucleotide alpha hydrolases-like"/>
    <property type="match status" value="1"/>
</dbReference>
<comment type="subcellular location">
    <subcellularLocation>
        <location evidence="7">Cytoplasm</location>
    </subcellularLocation>
</comment>
<reference evidence="11" key="2">
    <citation type="journal article" date="2022" name="Front. Microbiol.">
        <title>Comparative Genomic Analysis Revealed Distinct Molecular Components and Organization of CO2-Concentrating Mechanism in Thermophilic Cyanobacteria.</title>
        <authorList>
            <person name="Tang J."/>
            <person name="Zhou H."/>
            <person name="Yao D."/>
            <person name="Riaz S."/>
            <person name="You D."/>
            <person name="Klepacz-Smolka A."/>
            <person name="Daroch M."/>
        </authorList>
    </citation>
    <scope>NUCLEOTIDE SEQUENCE [LARGE SCALE GENOMIC DNA]</scope>
    <source>
        <strain evidence="11">PCC 6715</strain>
    </source>
</reference>
<sequence length="334" mass="37761">MWSLYHARLHRRLKEEQWLPQHARILIAVSGGQDSVCLAKLLRDLQPHWHWHLAIVHCNHRWRPDSTANAHFVKGLAQQWQLPYKLVTALEPPATEAAARTWRYQAFREVACALDCSHVVTGHTQSDRAETVLLNLLRGASVTGIGTLQPVRPLGEVQLVRPLLDLSRTDTAAVCQQQRLPIWQDTTNLDCRYRRNRLRQDVIPYLREHFNAKVETALAQTAELLAADRAYFAAEVARVAPEVIRTAPPALDRDRLRQLPLALQRRLIHHFLQAHLPGTPTFTVVEAVRHLLNAGNGSQTSTLRGGYCLRVHGQWLQLTAMPPQPQSAPADSAL</sequence>
<dbReference type="NCBIfam" id="TIGR02432">
    <property type="entry name" value="lysidine_TilS_N"/>
    <property type="match status" value="1"/>
</dbReference>
<dbReference type="GO" id="GO:0005737">
    <property type="term" value="C:cytoplasm"/>
    <property type="evidence" value="ECO:0007669"/>
    <property type="project" value="UniProtKB-SubCell"/>
</dbReference>
<dbReference type="Pfam" id="PF01171">
    <property type="entry name" value="ATP_bind_3"/>
    <property type="match status" value="1"/>
</dbReference>
<dbReference type="SUPFAM" id="SSF82829">
    <property type="entry name" value="MesJ substrate recognition domain-like"/>
    <property type="match status" value="1"/>
</dbReference>
<evidence type="ECO:0000256" key="6">
    <source>
        <dbReference type="ARBA" id="ARBA00048539"/>
    </source>
</evidence>
<comment type="function">
    <text evidence="7">Ligates lysine onto the cytidine present at position 34 of the AUA codon-specific tRNA(Ile) that contains the anticodon CAU, in an ATP-dependent manner. Cytidine is converted to lysidine, thus changing the amino acid specificity of the tRNA from methionine to isoleucine.</text>
</comment>
<organism evidence="10 11">
    <name type="scientific">Parathermosynechococcus lividus PCC 6715</name>
    <dbReference type="NCBI Taxonomy" id="1917166"/>
    <lineage>
        <taxon>Bacteria</taxon>
        <taxon>Bacillati</taxon>
        <taxon>Cyanobacteriota</taxon>
        <taxon>Cyanophyceae</taxon>
        <taxon>Acaryochloridales</taxon>
        <taxon>Thermosynechococcaceae</taxon>
        <taxon>Parathermosynechococcus</taxon>
    </lineage>
</organism>
<dbReference type="InterPro" id="IPR014729">
    <property type="entry name" value="Rossmann-like_a/b/a_fold"/>
</dbReference>
<evidence type="ECO:0000256" key="2">
    <source>
        <dbReference type="ARBA" id="ARBA00022598"/>
    </source>
</evidence>
<dbReference type="HAMAP" id="MF_01161">
    <property type="entry name" value="tRNA_Ile_lys_synt"/>
    <property type="match status" value="1"/>
</dbReference>
<accession>A0A2D2Q1G3</accession>
<dbReference type="GO" id="GO:0006400">
    <property type="term" value="P:tRNA modification"/>
    <property type="evidence" value="ECO:0007669"/>
    <property type="project" value="UniProtKB-UniRule"/>
</dbReference>
<dbReference type="GO" id="GO:0005524">
    <property type="term" value="F:ATP binding"/>
    <property type="evidence" value="ECO:0007669"/>
    <property type="project" value="UniProtKB-UniRule"/>
</dbReference>
<dbReference type="PANTHER" id="PTHR43033:SF1">
    <property type="entry name" value="TRNA(ILE)-LYSIDINE SYNTHASE-RELATED"/>
    <property type="match status" value="1"/>
</dbReference>
<dbReference type="Gene3D" id="1.20.59.20">
    <property type="match status" value="1"/>
</dbReference>
<dbReference type="GO" id="GO:0032267">
    <property type="term" value="F:tRNA(Ile)-lysidine synthase activity"/>
    <property type="evidence" value="ECO:0007669"/>
    <property type="project" value="UniProtKB-EC"/>
</dbReference>
<keyword evidence="11" id="KW-1185">Reference proteome</keyword>
<dbReference type="KEGG" id="slw:BRW62_05780"/>
<keyword evidence="3 7" id="KW-0819">tRNA processing</keyword>
<evidence type="ECO:0000256" key="3">
    <source>
        <dbReference type="ARBA" id="ARBA00022694"/>
    </source>
</evidence>
<dbReference type="RefSeq" id="WP_099798688.1">
    <property type="nucleotide sequence ID" value="NZ_CP018092.1"/>
</dbReference>
<comment type="domain">
    <text evidence="7">The N-terminal region contains the highly conserved SGGXDS motif, predicted to be a P-loop motif involved in ATP binding.</text>
</comment>
<dbReference type="Proteomes" id="UP000231057">
    <property type="component" value="Chromosome"/>
</dbReference>
<evidence type="ECO:0000313" key="11">
    <source>
        <dbReference type="Proteomes" id="UP000231057"/>
    </source>
</evidence>